<gene>
    <name evidence="2" type="ORF">MGWOODY_Clf61</name>
</gene>
<dbReference type="InterPro" id="IPR013022">
    <property type="entry name" value="Xyl_isomerase-like_TIM-brl"/>
</dbReference>
<name>A0A170QBM9_9ZZZZ</name>
<dbReference type="PANTHER" id="PTHR12110:SF53">
    <property type="entry name" value="BLR5974 PROTEIN"/>
    <property type="match status" value="1"/>
</dbReference>
<feature type="domain" description="Xylose isomerase-like TIM barrel" evidence="1">
    <location>
        <begin position="93"/>
        <end position="261"/>
    </location>
</feature>
<dbReference type="Pfam" id="PF01261">
    <property type="entry name" value="AP_endonuc_2"/>
    <property type="match status" value="1"/>
</dbReference>
<reference evidence="2" key="1">
    <citation type="submission" date="2015-10" db="EMBL/GenBank/DDBJ databases">
        <authorList>
            <person name="Gilbert D.G."/>
        </authorList>
    </citation>
    <scope>NUCLEOTIDE SEQUENCE</scope>
</reference>
<dbReference type="PANTHER" id="PTHR12110">
    <property type="entry name" value="HYDROXYPYRUVATE ISOMERASE"/>
    <property type="match status" value="1"/>
</dbReference>
<protein>
    <recommendedName>
        <fullName evidence="1">Xylose isomerase-like TIM barrel domain-containing protein</fullName>
    </recommendedName>
</protein>
<evidence type="ECO:0000313" key="2">
    <source>
        <dbReference type="EMBL" id="CUV05948.1"/>
    </source>
</evidence>
<evidence type="ECO:0000259" key="1">
    <source>
        <dbReference type="Pfam" id="PF01261"/>
    </source>
</evidence>
<dbReference type="AlphaFoldDB" id="A0A170QBM9"/>
<dbReference type="Gene3D" id="3.20.20.150">
    <property type="entry name" value="Divalent-metal-dependent TIM barrel enzymes"/>
    <property type="match status" value="1"/>
</dbReference>
<organism evidence="2">
    <name type="scientific">hydrothermal vent metagenome</name>
    <dbReference type="NCBI Taxonomy" id="652676"/>
    <lineage>
        <taxon>unclassified sequences</taxon>
        <taxon>metagenomes</taxon>
        <taxon>ecological metagenomes</taxon>
    </lineage>
</organism>
<accession>A0A170QBM9</accession>
<proteinExistence type="predicted"/>
<sequence length="271" mass="29296">MIYGAITNSWREQLPSRTVKELVGVAVEKGAKHIELRQTCLGECEEGAGNDWRPNLEQLRNVVEAYPSLTFDLAMALPCLTQKIDPAGEMFQAALAGAKLVGGSQPHLRVVDPSPIDGPWDSPSDIPEEALGLAGLASEAAKQGVIMSMENSALPIRSMAMVVETVRGMVSEEAGKGFGLCPDPTNQLRRFSDSDPLAELDSLPLDMIKIVHFKQLRSGKTHPSVDEGDLDCLRMRDILNAKGYAGAAIMEIPSDAAVFDNLESSFQYLNS</sequence>
<dbReference type="InterPro" id="IPR036237">
    <property type="entry name" value="Xyl_isomerase-like_sf"/>
</dbReference>
<dbReference type="SUPFAM" id="SSF51658">
    <property type="entry name" value="Xylose isomerase-like"/>
    <property type="match status" value="1"/>
</dbReference>
<dbReference type="InterPro" id="IPR050312">
    <property type="entry name" value="IolE/XylAMocC-like"/>
</dbReference>
<dbReference type="EMBL" id="FAXA01000477">
    <property type="protein sequence ID" value="CUV05948.1"/>
    <property type="molecule type" value="Genomic_DNA"/>
</dbReference>